<comment type="subcellular location">
    <subcellularLocation>
        <location evidence="1">Membrane</location>
        <topology evidence="1">Multi-pass membrane protein</topology>
    </subcellularLocation>
</comment>
<evidence type="ECO:0000256" key="3">
    <source>
        <dbReference type="ARBA" id="ARBA00022989"/>
    </source>
</evidence>
<dbReference type="OrthoDB" id="8904098at2759"/>
<feature type="transmembrane region" description="Helical" evidence="5">
    <location>
        <begin position="431"/>
        <end position="451"/>
    </location>
</feature>
<dbReference type="GO" id="GO:0022857">
    <property type="term" value="F:transmembrane transporter activity"/>
    <property type="evidence" value="ECO:0007669"/>
    <property type="project" value="InterPro"/>
</dbReference>
<dbReference type="EMBL" id="JAGDFL010000079">
    <property type="protein sequence ID" value="KAG7398495.1"/>
    <property type="molecule type" value="Genomic_DNA"/>
</dbReference>
<evidence type="ECO:0008006" key="8">
    <source>
        <dbReference type="Google" id="ProtNLM"/>
    </source>
</evidence>
<name>A0A8T1WY36_9STRA</name>
<protein>
    <recommendedName>
        <fullName evidence="8">Proton-dependent Oligopeptide Transporter (POT) Family</fullName>
    </recommendedName>
</protein>
<feature type="transmembrane region" description="Helical" evidence="5">
    <location>
        <begin position="105"/>
        <end position="125"/>
    </location>
</feature>
<dbReference type="InterPro" id="IPR000109">
    <property type="entry name" value="POT_fam"/>
</dbReference>
<feature type="transmembrane region" description="Helical" evidence="5">
    <location>
        <begin position="67"/>
        <end position="93"/>
    </location>
</feature>
<comment type="caution">
    <text evidence="6">The sequence shown here is derived from an EMBL/GenBank/DDBJ whole genome shotgun (WGS) entry which is preliminary data.</text>
</comment>
<reference evidence="6" key="1">
    <citation type="submission" date="2021-02" db="EMBL/GenBank/DDBJ databases">
        <authorList>
            <person name="Palmer J.M."/>
        </authorList>
    </citation>
    <scope>NUCLEOTIDE SEQUENCE</scope>
    <source>
        <strain evidence="6">SCRP23</strain>
    </source>
</reference>
<feature type="transmembrane region" description="Helical" evidence="5">
    <location>
        <begin position="487"/>
        <end position="510"/>
    </location>
</feature>
<evidence type="ECO:0000256" key="1">
    <source>
        <dbReference type="ARBA" id="ARBA00004141"/>
    </source>
</evidence>
<evidence type="ECO:0000256" key="2">
    <source>
        <dbReference type="ARBA" id="ARBA00022692"/>
    </source>
</evidence>
<keyword evidence="2 5" id="KW-0812">Transmembrane</keyword>
<dbReference type="Proteomes" id="UP000693981">
    <property type="component" value="Unassembled WGS sequence"/>
</dbReference>
<feature type="transmembrane region" description="Helical" evidence="5">
    <location>
        <begin position="559"/>
        <end position="578"/>
    </location>
</feature>
<keyword evidence="4 5" id="KW-0472">Membrane</keyword>
<accession>A0A8T1WY36</accession>
<dbReference type="GO" id="GO:0016020">
    <property type="term" value="C:membrane"/>
    <property type="evidence" value="ECO:0007669"/>
    <property type="project" value="UniProtKB-SubCell"/>
</dbReference>
<gene>
    <name evidence="6" type="ORF">PHYBOEH_010952</name>
</gene>
<feature type="transmembrane region" description="Helical" evidence="5">
    <location>
        <begin position="395"/>
        <end position="419"/>
    </location>
</feature>
<keyword evidence="3 5" id="KW-1133">Transmembrane helix</keyword>
<dbReference type="AlphaFoldDB" id="A0A8T1WY36"/>
<dbReference type="Pfam" id="PF00854">
    <property type="entry name" value="PTR2"/>
    <property type="match status" value="1"/>
</dbReference>
<feature type="transmembrane region" description="Helical" evidence="5">
    <location>
        <begin position="182"/>
        <end position="203"/>
    </location>
</feature>
<keyword evidence="7" id="KW-1185">Reference proteome</keyword>
<feature type="transmembrane region" description="Helical" evidence="5">
    <location>
        <begin position="137"/>
        <end position="162"/>
    </location>
</feature>
<feature type="transmembrane region" description="Helical" evidence="5">
    <location>
        <begin position="33"/>
        <end position="55"/>
    </location>
</feature>
<proteinExistence type="predicted"/>
<evidence type="ECO:0000256" key="4">
    <source>
        <dbReference type="ARBA" id="ARBA00023136"/>
    </source>
</evidence>
<feature type="transmembrane region" description="Helical" evidence="5">
    <location>
        <begin position="268"/>
        <end position="287"/>
    </location>
</feature>
<evidence type="ECO:0000313" key="7">
    <source>
        <dbReference type="Proteomes" id="UP000693981"/>
    </source>
</evidence>
<evidence type="ECO:0000256" key="5">
    <source>
        <dbReference type="SAM" id="Phobius"/>
    </source>
</evidence>
<feature type="transmembrane region" description="Helical" evidence="5">
    <location>
        <begin position="522"/>
        <end position="543"/>
    </location>
</feature>
<organism evidence="6 7">
    <name type="scientific">Phytophthora boehmeriae</name>
    <dbReference type="NCBI Taxonomy" id="109152"/>
    <lineage>
        <taxon>Eukaryota</taxon>
        <taxon>Sar</taxon>
        <taxon>Stramenopiles</taxon>
        <taxon>Oomycota</taxon>
        <taxon>Peronosporomycetes</taxon>
        <taxon>Peronosporales</taxon>
        <taxon>Peronosporaceae</taxon>
        <taxon>Phytophthora</taxon>
    </lineage>
</organism>
<sequence length="615" mass="67619">MGVADTSPIGSPAVPYESIQTVWEARPRKYKNVMIQVCGFMLVMELAERLSFFGISQGLKNFMQKIGWSLVSASALKSTWASICFLSPLLGAYLADERWGRFRTILVFGIWYLIGDVIVAIAAYPKIMENDAVVNPIFIIGLFLGIGVSTGCIKSNVITLGADQFDPHDPNEVHQKETFFMYFYWCTNIGAAVAYGYLSILCVDGSAQIPEEYGYFATYMICAGVMLFAIIILYIGYNRYVLMPPSDNSISMLCQLAWSNAHQTSKGILLVASTFSFLAALVVNVISAFTVDSGDVGNILSFVAAGLVLFGIVGWVYVGMDQSFLDVSKRCQGGSYDDDRVEGYKKLVRILPYAAFTIIWQCTYDQGDANYQAITQQCDLRLDTSDPHSSQVPGALLTVFDPLVILFVIPLLDSVVYPLYTKRFGKPPSHFGKTVVGLIIAITGLFWAGIFEVIRRNAGPLQDENGDPILDSGSSQPMNNISWVAAIPNYVFIALAECMVNVTAYDLVYISVPLNLKSTAQAIFLFMTSLGAILASAFVIMFSKSMPSDNLNEDHMENMFFTVGSVSVINLVFFIIVMRKMNMGMSSSPVFNHFGIEALGEKISLVSHQSISVAK</sequence>
<dbReference type="PANTHER" id="PTHR11654">
    <property type="entry name" value="OLIGOPEPTIDE TRANSPORTER-RELATED"/>
    <property type="match status" value="1"/>
</dbReference>
<feature type="transmembrane region" description="Helical" evidence="5">
    <location>
        <begin position="215"/>
        <end position="237"/>
    </location>
</feature>
<evidence type="ECO:0000313" key="6">
    <source>
        <dbReference type="EMBL" id="KAG7398495.1"/>
    </source>
</evidence>
<feature type="transmembrane region" description="Helical" evidence="5">
    <location>
        <begin position="299"/>
        <end position="318"/>
    </location>
</feature>